<evidence type="ECO:0000313" key="1">
    <source>
        <dbReference type="EMBL" id="MCA9382684.1"/>
    </source>
</evidence>
<evidence type="ECO:0000313" key="2">
    <source>
        <dbReference type="Proteomes" id="UP000782843"/>
    </source>
</evidence>
<accession>A0A955L457</accession>
<dbReference type="Proteomes" id="UP000782843">
    <property type="component" value="Unassembled WGS sequence"/>
</dbReference>
<dbReference type="EMBL" id="JAGQLG010000206">
    <property type="protein sequence ID" value="MCA9382684.1"/>
    <property type="molecule type" value="Genomic_DNA"/>
</dbReference>
<gene>
    <name evidence="1" type="ORF">KC660_04755</name>
</gene>
<comment type="caution">
    <text evidence="1">The sequence shown here is derived from an EMBL/GenBank/DDBJ whole genome shotgun (WGS) entry which is preliminary data.</text>
</comment>
<proteinExistence type="predicted"/>
<reference evidence="1" key="1">
    <citation type="submission" date="2020-04" db="EMBL/GenBank/DDBJ databases">
        <authorList>
            <person name="Zhang T."/>
        </authorList>
    </citation>
    <scope>NUCLEOTIDE SEQUENCE</scope>
    <source>
        <strain evidence="1">HKST-UBA10</strain>
    </source>
</reference>
<dbReference type="AlphaFoldDB" id="A0A955L457"/>
<organism evidence="1 2">
    <name type="scientific">Candidatus Dojkabacteria bacterium</name>
    <dbReference type="NCBI Taxonomy" id="2099670"/>
    <lineage>
        <taxon>Bacteria</taxon>
        <taxon>Candidatus Dojkabacteria</taxon>
    </lineage>
</organism>
<protein>
    <submittedName>
        <fullName evidence="1">Uncharacterized protein</fullName>
    </submittedName>
</protein>
<sequence>MGELMGMATYINNVLDAINREFPEANVADSHSGQPSSDLGQKHWASEIELTAGNGSRMYYPITDSDALAETAGDQELASQVLSADGVVIENIQPVGLNDMEVLYFSVGIKMEMESEPVVHFGFINTDIGRLHLVPEAILMSGPNHFAGLIMGMYPAPEIADQSIVIDFGNHEE</sequence>
<reference evidence="1" key="2">
    <citation type="journal article" date="2021" name="Microbiome">
        <title>Successional dynamics and alternative stable states in a saline activated sludge microbial community over 9 years.</title>
        <authorList>
            <person name="Wang Y."/>
            <person name="Ye J."/>
            <person name="Ju F."/>
            <person name="Liu L."/>
            <person name="Boyd J.A."/>
            <person name="Deng Y."/>
            <person name="Parks D.H."/>
            <person name="Jiang X."/>
            <person name="Yin X."/>
            <person name="Woodcroft B.J."/>
            <person name="Tyson G.W."/>
            <person name="Hugenholtz P."/>
            <person name="Polz M.F."/>
            <person name="Zhang T."/>
        </authorList>
    </citation>
    <scope>NUCLEOTIDE SEQUENCE</scope>
    <source>
        <strain evidence="1">HKST-UBA10</strain>
    </source>
</reference>
<name>A0A955L457_9BACT</name>